<keyword evidence="1" id="KW-0732">Signal</keyword>
<proteinExistence type="predicted"/>
<evidence type="ECO:0008006" key="4">
    <source>
        <dbReference type="Google" id="ProtNLM"/>
    </source>
</evidence>
<feature type="chain" id="PRO_5022147637" description="BNR/Asp-box repeat protein" evidence="1">
    <location>
        <begin position="27"/>
        <end position="391"/>
    </location>
</feature>
<dbReference type="AlphaFoldDB" id="A0A518AQ75"/>
<organism evidence="2 3">
    <name type="scientific">Aeoliella mucimassa</name>
    <dbReference type="NCBI Taxonomy" id="2527972"/>
    <lineage>
        <taxon>Bacteria</taxon>
        <taxon>Pseudomonadati</taxon>
        <taxon>Planctomycetota</taxon>
        <taxon>Planctomycetia</taxon>
        <taxon>Pirellulales</taxon>
        <taxon>Lacipirellulaceae</taxon>
        <taxon>Aeoliella</taxon>
    </lineage>
</organism>
<evidence type="ECO:0000313" key="2">
    <source>
        <dbReference type="EMBL" id="QDU56868.1"/>
    </source>
</evidence>
<keyword evidence="3" id="KW-1185">Reference proteome</keyword>
<dbReference type="RefSeq" id="WP_197528365.1">
    <property type="nucleotide sequence ID" value="NZ_CP036278.1"/>
</dbReference>
<dbReference type="EMBL" id="CP036278">
    <property type="protein sequence ID" value="QDU56868.1"/>
    <property type="molecule type" value="Genomic_DNA"/>
</dbReference>
<feature type="signal peptide" evidence="1">
    <location>
        <begin position="1"/>
        <end position="26"/>
    </location>
</feature>
<dbReference type="Gene3D" id="2.120.10.10">
    <property type="match status" value="2"/>
</dbReference>
<dbReference type="KEGG" id="amuc:Pan181_30800"/>
<dbReference type="Proteomes" id="UP000315750">
    <property type="component" value="Chromosome"/>
</dbReference>
<gene>
    <name evidence="2" type="ORF">Pan181_30800</name>
</gene>
<reference evidence="2 3" key="1">
    <citation type="submission" date="2019-02" db="EMBL/GenBank/DDBJ databases">
        <title>Deep-cultivation of Planctomycetes and their phenomic and genomic characterization uncovers novel biology.</title>
        <authorList>
            <person name="Wiegand S."/>
            <person name="Jogler M."/>
            <person name="Boedeker C."/>
            <person name="Pinto D."/>
            <person name="Vollmers J."/>
            <person name="Rivas-Marin E."/>
            <person name="Kohn T."/>
            <person name="Peeters S.H."/>
            <person name="Heuer A."/>
            <person name="Rast P."/>
            <person name="Oberbeckmann S."/>
            <person name="Bunk B."/>
            <person name="Jeske O."/>
            <person name="Meyerdierks A."/>
            <person name="Storesund J.E."/>
            <person name="Kallscheuer N."/>
            <person name="Luecker S."/>
            <person name="Lage O.M."/>
            <person name="Pohl T."/>
            <person name="Merkel B.J."/>
            <person name="Hornburger P."/>
            <person name="Mueller R.-W."/>
            <person name="Bruemmer F."/>
            <person name="Labrenz M."/>
            <person name="Spormann A.M."/>
            <person name="Op den Camp H."/>
            <person name="Overmann J."/>
            <person name="Amann R."/>
            <person name="Jetten M.S.M."/>
            <person name="Mascher T."/>
            <person name="Medema M.H."/>
            <person name="Devos D.P."/>
            <person name="Kaster A.-K."/>
            <person name="Ovreas L."/>
            <person name="Rohde M."/>
            <person name="Galperin M.Y."/>
            <person name="Jogler C."/>
        </authorList>
    </citation>
    <scope>NUCLEOTIDE SEQUENCE [LARGE SCALE GENOMIC DNA]</scope>
    <source>
        <strain evidence="2 3">Pan181</strain>
    </source>
</reference>
<accession>A0A518AQ75</accession>
<name>A0A518AQ75_9BACT</name>
<dbReference type="InterPro" id="IPR036278">
    <property type="entry name" value="Sialidase_sf"/>
</dbReference>
<evidence type="ECO:0000256" key="1">
    <source>
        <dbReference type="SAM" id="SignalP"/>
    </source>
</evidence>
<evidence type="ECO:0000313" key="3">
    <source>
        <dbReference type="Proteomes" id="UP000315750"/>
    </source>
</evidence>
<protein>
    <recommendedName>
        <fullName evidence="4">BNR/Asp-box repeat protein</fullName>
    </recommendedName>
</protein>
<dbReference type="SUPFAM" id="SSF50939">
    <property type="entry name" value="Sialidases"/>
    <property type="match status" value="1"/>
</dbReference>
<sequence length="391" mass="43473" precursor="true">MTPTRPILLVAITACICCLPWLETLADPPGTVIDHIPASTGRYVGSPSIAELPDGTLVASHDEFGPKSNEHKCATTRVFRSTDRGETWKRIASIEGQFWSQLFWHRDNLYLIGTWAHHGNLIIRRSSDQGATWTSPDDAATGLLAEGEYHCSPQPLVVHEGRIWRAIEDAGGGSRWGERYRPFVMSAPLDADLLDRESWTFSNYLPVNKEWLQGDMRGWLEGNLVVAPNGKLVNMLRVAGGNSVVGKAAMVTVSDDGTRVAFDPETGFVDLPGGSKKFTIRFDAETNRYWSLVNEVPTELAGTRSASSIRNRLALVSSPDLKEWTTEQLVIDDDDLTHGYQYVDWIFDGDDLLAVVRTATDDGQGGAHNYHDANYLTLHRIKDFRKPQPPR</sequence>
<dbReference type="CDD" id="cd15482">
    <property type="entry name" value="Sialidase_non-viral"/>
    <property type="match status" value="1"/>
</dbReference>